<sequence>MESLKNKRVALYITGGIAAYKGAYVARSLMKAGAKVRVAMTRAAQEFVTPLTFKALTHNEVLTELFTDEKTAVPHIELADWSELALVVPTTADLMAKLAHGIADDLVSTALLATAAPIYLVPAMNEKMWEASATQRNYRQLCTDGVKILMPKDGYLAEGYTGKGRMPEPEEIMAWLATELTSNADLKGKRVLVSAGGTLEPIDPVRYIANRSSGKMGYALANAANARGAQVTLVTTKSDLPVPRGIQVEKVVTAAEMEAVLLKHFPTADITIMAAAVADYRVAQISSQKIKKKNETWELKLLKNPDILKHLGQIKRADQYLVGFAAETDELLKNATDKLLAKNVDLLVANDVSRSDIGFGADENQVLLLRPQKDVKTTPKVTKERLAHKILDEVLSSSK</sequence>
<feature type="binding site" evidence="3">
    <location>
        <position position="289"/>
    </location>
    <ligand>
        <name>CTP</name>
        <dbReference type="ChEBI" id="CHEBI:37563"/>
    </ligand>
</feature>
<dbReference type="InterPro" id="IPR036551">
    <property type="entry name" value="Flavin_trans-like"/>
</dbReference>
<organism evidence="7 8">
    <name type="scientific">Ligilactobacillus faecis</name>
    <dbReference type="NCBI Taxonomy" id="762833"/>
    <lineage>
        <taxon>Bacteria</taxon>
        <taxon>Bacillati</taxon>
        <taxon>Bacillota</taxon>
        <taxon>Bacilli</taxon>
        <taxon>Lactobacillales</taxon>
        <taxon>Lactobacillaceae</taxon>
        <taxon>Ligilactobacillus</taxon>
    </lineage>
</organism>
<reference evidence="7 8" key="1">
    <citation type="submission" date="2024-03" db="EMBL/GenBank/DDBJ databases">
        <title>Mouse gut bacterial collection (mGBC) of GemPharmatech.</title>
        <authorList>
            <person name="He Y."/>
            <person name="Dong L."/>
            <person name="Wu D."/>
            <person name="Gao X."/>
            <person name="Lin Z."/>
        </authorList>
    </citation>
    <scope>NUCLEOTIDE SEQUENCE [LARGE SCALE GENOMIC DNA]</scope>
    <source>
        <strain evidence="7 8">15-30</strain>
    </source>
</reference>
<dbReference type="RefSeq" id="WP_369942086.1">
    <property type="nucleotide sequence ID" value="NZ_JBCLUF010000019.1"/>
</dbReference>
<comment type="pathway">
    <text evidence="3 4">Cofactor biosynthesis; coenzyme A biosynthesis; CoA from (R)-pantothenate: step 3/5.</text>
</comment>
<dbReference type="InterPro" id="IPR007085">
    <property type="entry name" value="DNA/pantothenate-metab_flavo_C"/>
</dbReference>
<dbReference type="EC" id="6.3.2.5" evidence="3"/>
<protein>
    <recommendedName>
        <fullName evidence="3">Coenzyme A biosynthesis bifunctional protein CoaBC</fullName>
    </recommendedName>
    <alternativeName>
        <fullName evidence="3">DNA/pantothenate metabolism flavoprotein</fullName>
    </alternativeName>
    <alternativeName>
        <fullName evidence="3">Phosphopantothenoylcysteine synthetase/decarboxylase</fullName>
        <shortName evidence="3">PPCS-PPCDC</shortName>
    </alternativeName>
    <domain>
        <recommendedName>
            <fullName evidence="3">Phosphopantothenoylcysteine decarboxylase</fullName>
            <shortName evidence="3">PPC decarboxylase</shortName>
            <shortName evidence="3">PPC-DC</shortName>
            <ecNumber evidence="3">4.1.1.36</ecNumber>
        </recommendedName>
        <alternativeName>
            <fullName evidence="3">CoaC</fullName>
        </alternativeName>
    </domain>
    <domain>
        <recommendedName>
            <fullName evidence="3">Phosphopantothenate--cysteine ligase</fullName>
            <ecNumber evidence="3">6.3.2.5</ecNumber>
        </recommendedName>
        <alternativeName>
            <fullName evidence="3">CoaB</fullName>
        </alternativeName>
        <alternativeName>
            <fullName evidence="3">Phosphopantothenoylcysteine synthetase</fullName>
            <shortName evidence="3">PPC synthetase</shortName>
            <shortName evidence="3">PPC-S</shortName>
        </alternativeName>
    </domain>
</protein>
<dbReference type="Pfam" id="PF02441">
    <property type="entry name" value="Flavoprotein"/>
    <property type="match status" value="1"/>
</dbReference>
<feature type="domain" description="Flavoprotein" evidence="5">
    <location>
        <begin position="7"/>
        <end position="176"/>
    </location>
</feature>
<evidence type="ECO:0000259" key="6">
    <source>
        <dbReference type="Pfam" id="PF04127"/>
    </source>
</evidence>
<feature type="binding site" evidence="3">
    <location>
        <position position="279"/>
    </location>
    <ligand>
        <name>CTP</name>
        <dbReference type="ChEBI" id="CHEBI:37563"/>
    </ligand>
</feature>
<keyword evidence="2 3" id="KW-0456">Lyase</keyword>
<keyword evidence="3" id="KW-0460">Magnesium</keyword>
<comment type="catalytic activity">
    <reaction evidence="3 4">
        <text>(R)-4'-phosphopantothenate + L-cysteine + CTP = N-[(R)-4-phosphopantothenoyl]-L-cysteine + CMP + diphosphate + H(+)</text>
        <dbReference type="Rhea" id="RHEA:19397"/>
        <dbReference type="ChEBI" id="CHEBI:10986"/>
        <dbReference type="ChEBI" id="CHEBI:15378"/>
        <dbReference type="ChEBI" id="CHEBI:33019"/>
        <dbReference type="ChEBI" id="CHEBI:35235"/>
        <dbReference type="ChEBI" id="CHEBI:37563"/>
        <dbReference type="ChEBI" id="CHEBI:59458"/>
        <dbReference type="ChEBI" id="CHEBI:60377"/>
        <dbReference type="EC" id="6.3.2.5"/>
    </reaction>
</comment>
<keyword evidence="3" id="KW-0511">Multifunctional enzyme</keyword>
<dbReference type="InterPro" id="IPR005252">
    <property type="entry name" value="CoaBC"/>
</dbReference>
<dbReference type="SUPFAM" id="SSF102645">
    <property type="entry name" value="CoaB-like"/>
    <property type="match status" value="1"/>
</dbReference>
<keyword evidence="3 4" id="KW-0285">Flavoprotein</keyword>
<dbReference type="HAMAP" id="MF_02225">
    <property type="entry name" value="CoaBC"/>
    <property type="match status" value="1"/>
</dbReference>
<dbReference type="InterPro" id="IPR003382">
    <property type="entry name" value="Flavoprotein"/>
</dbReference>
<evidence type="ECO:0000313" key="7">
    <source>
        <dbReference type="EMBL" id="MEY8662484.1"/>
    </source>
</evidence>
<keyword evidence="3" id="KW-0479">Metal-binding</keyword>
<dbReference type="EMBL" id="JBCLUF010000019">
    <property type="protein sequence ID" value="MEY8662484.1"/>
    <property type="molecule type" value="Genomic_DNA"/>
</dbReference>
<accession>A0ABV4DPT2</accession>
<comment type="caution">
    <text evidence="7">The sequence shown here is derived from an EMBL/GenBank/DDBJ whole genome shotgun (WGS) entry which is preliminary data.</text>
</comment>
<feature type="domain" description="DNA/pantothenate metabolism flavoprotein C-terminal" evidence="6">
    <location>
        <begin position="186"/>
        <end position="395"/>
    </location>
</feature>
<evidence type="ECO:0000256" key="1">
    <source>
        <dbReference type="ARBA" id="ARBA00022793"/>
    </source>
</evidence>
<keyword evidence="3 4" id="KW-0288">FMN</keyword>
<feature type="region of interest" description="Phosphopantothenoylcysteine decarboxylase" evidence="3">
    <location>
        <begin position="1"/>
        <end position="190"/>
    </location>
</feature>
<feature type="binding site" evidence="3">
    <location>
        <position position="324"/>
    </location>
    <ligand>
        <name>CTP</name>
        <dbReference type="ChEBI" id="CHEBI:37563"/>
    </ligand>
</feature>
<evidence type="ECO:0000313" key="8">
    <source>
        <dbReference type="Proteomes" id="UP001565236"/>
    </source>
</evidence>
<dbReference type="NCBIfam" id="TIGR00521">
    <property type="entry name" value="coaBC_dfp"/>
    <property type="match status" value="1"/>
</dbReference>
<comment type="catalytic activity">
    <reaction evidence="3 4">
        <text>N-[(R)-4-phosphopantothenoyl]-L-cysteine + H(+) = (R)-4'-phosphopantetheine + CO2</text>
        <dbReference type="Rhea" id="RHEA:16793"/>
        <dbReference type="ChEBI" id="CHEBI:15378"/>
        <dbReference type="ChEBI" id="CHEBI:16526"/>
        <dbReference type="ChEBI" id="CHEBI:59458"/>
        <dbReference type="ChEBI" id="CHEBI:61723"/>
        <dbReference type="EC" id="4.1.1.36"/>
    </reaction>
</comment>
<dbReference type="SUPFAM" id="SSF52507">
    <property type="entry name" value="Homo-oligomeric flavin-containing Cys decarboxylases, HFCD"/>
    <property type="match status" value="1"/>
</dbReference>
<keyword evidence="1 3" id="KW-0210">Decarboxylase</keyword>
<comment type="similarity">
    <text evidence="3 4">In the C-terminal section; belongs to the PPC synthetase family.</text>
</comment>
<dbReference type="PANTHER" id="PTHR14359">
    <property type="entry name" value="HOMO-OLIGOMERIC FLAVIN CONTAINING CYS DECARBOXYLASE FAMILY"/>
    <property type="match status" value="1"/>
</dbReference>
<dbReference type="GO" id="GO:0004632">
    <property type="term" value="F:phosphopantothenate--cysteine ligase activity"/>
    <property type="evidence" value="ECO:0007669"/>
    <property type="project" value="UniProtKB-EC"/>
</dbReference>
<evidence type="ECO:0000256" key="4">
    <source>
        <dbReference type="RuleBase" id="RU364078"/>
    </source>
</evidence>
<dbReference type="Proteomes" id="UP001565236">
    <property type="component" value="Unassembled WGS sequence"/>
</dbReference>
<gene>
    <name evidence="3 7" type="primary">coaBC</name>
    <name evidence="7" type="ORF">AALT52_06245</name>
</gene>
<dbReference type="PANTHER" id="PTHR14359:SF6">
    <property type="entry name" value="PHOSPHOPANTOTHENOYLCYSTEINE DECARBOXYLASE"/>
    <property type="match status" value="1"/>
</dbReference>
<keyword evidence="8" id="KW-1185">Reference proteome</keyword>
<feature type="binding site" evidence="3">
    <location>
        <position position="338"/>
    </location>
    <ligand>
        <name>CTP</name>
        <dbReference type="ChEBI" id="CHEBI:37563"/>
    </ligand>
</feature>
<feature type="binding site" evidence="3">
    <location>
        <begin position="305"/>
        <end position="308"/>
    </location>
    <ligand>
        <name>CTP</name>
        <dbReference type="ChEBI" id="CHEBI:37563"/>
    </ligand>
</feature>
<comment type="cofactor">
    <cofactor evidence="3">
        <name>FMN</name>
        <dbReference type="ChEBI" id="CHEBI:58210"/>
    </cofactor>
    <text evidence="3">Binds 1 FMN per subunit.</text>
</comment>
<comment type="pathway">
    <text evidence="3 4">Cofactor biosynthesis; coenzyme A biosynthesis; CoA from (R)-pantothenate: step 2/5.</text>
</comment>
<comment type="function">
    <text evidence="3">Catalyzes two sequential steps in the biosynthesis of coenzyme A. In the first step cysteine is conjugated to 4'-phosphopantothenate to form 4-phosphopantothenoylcysteine. In the second step the latter compound is decarboxylated to form 4'-phosphopantotheine.</text>
</comment>
<feature type="binding site" evidence="3">
    <location>
        <position position="342"/>
    </location>
    <ligand>
        <name>CTP</name>
        <dbReference type="ChEBI" id="CHEBI:37563"/>
    </ligand>
</feature>
<comment type="cofactor">
    <cofactor evidence="3">
        <name>Mg(2+)</name>
        <dbReference type="ChEBI" id="CHEBI:18420"/>
    </cofactor>
</comment>
<dbReference type="GO" id="GO:0004633">
    <property type="term" value="F:phosphopantothenoylcysteine decarboxylase activity"/>
    <property type="evidence" value="ECO:0007669"/>
    <property type="project" value="UniProtKB-EC"/>
</dbReference>
<feature type="region of interest" description="Phosphopantothenate--cysteine ligase" evidence="3">
    <location>
        <begin position="191"/>
        <end position="399"/>
    </location>
</feature>
<dbReference type="EC" id="4.1.1.36" evidence="3"/>
<comment type="caution">
    <text evidence="3">Lacks conserved residue(s) required for the propagation of feature annotation.</text>
</comment>
<dbReference type="InterPro" id="IPR035929">
    <property type="entry name" value="CoaB-like_sf"/>
</dbReference>
<evidence type="ECO:0000259" key="5">
    <source>
        <dbReference type="Pfam" id="PF02441"/>
    </source>
</evidence>
<proteinExistence type="inferred from homology"/>
<comment type="similarity">
    <text evidence="3 4">In the N-terminal section; belongs to the HFCD (homo-oligomeric flavin containing Cys decarboxylase) superfamily.</text>
</comment>
<name>A0ABV4DPT2_9LACO</name>
<dbReference type="Gene3D" id="3.40.50.10300">
    <property type="entry name" value="CoaB-like"/>
    <property type="match status" value="1"/>
</dbReference>
<evidence type="ECO:0000256" key="3">
    <source>
        <dbReference type="HAMAP-Rule" id="MF_02225"/>
    </source>
</evidence>
<keyword evidence="3 4" id="KW-0436">Ligase</keyword>
<comment type="function">
    <text evidence="4">Catalyzes two steps in the biosynthesis of coenzyme A. In the first step cysteine is conjugated to 4'-phosphopantothenate to form 4-phosphopantothenoylcysteine, in the latter compound is decarboxylated to form 4'-phosphopantotheine.</text>
</comment>
<dbReference type="Gene3D" id="3.40.50.1950">
    <property type="entry name" value="Flavin prenyltransferase-like"/>
    <property type="match status" value="1"/>
</dbReference>
<evidence type="ECO:0000256" key="2">
    <source>
        <dbReference type="ARBA" id="ARBA00023239"/>
    </source>
</evidence>
<dbReference type="Pfam" id="PF04127">
    <property type="entry name" value="DFP"/>
    <property type="match status" value="1"/>
</dbReference>